<dbReference type="KEGG" id="nwl:NWFMUON74_43220"/>
<dbReference type="GeneID" id="80348794"/>
<sequence>MVDDVEKRWHDPGMYRRAAGYVGTVLVVTALVCVAVVQWAGRREPCADADTAFCDTAARGTMIAAPGIVLALGTLGAFVQTYRVWKRHRAWPIWQGAGWFLMTVTLVFLGIGAGTIGR</sequence>
<dbReference type="RefSeq" id="WP_187683604.1">
    <property type="nucleotide sequence ID" value="NZ_AP023396.1"/>
</dbReference>
<evidence type="ECO:0000313" key="2">
    <source>
        <dbReference type="EMBL" id="BCK56550.1"/>
    </source>
</evidence>
<dbReference type="EMBL" id="AP023396">
    <property type="protein sequence ID" value="BCK56550.1"/>
    <property type="molecule type" value="Genomic_DNA"/>
</dbReference>
<feature type="transmembrane region" description="Helical" evidence="1">
    <location>
        <begin position="21"/>
        <end position="41"/>
    </location>
</feature>
<protein>
    <submittedName>
        <fullName evidence="2">Uncharacterized protein</fullName>
    </submittedName>
</protein>
<feature type="transmembrane region" description="Helical" evidence="1">
    <location>
        <begin position="97"/>
        <end position="116"/>
    </location>
</feature>
<proteinExistence type="predicted"/>
<evidence type="ECO:0000256" key="1">
    <source>
        <dbReference type="SAM" id="Phobius"/>
    </source>
</evidence>
<dbReference type="AlphaFoldDB" id="A0A7G1KN95"/>
<accession>A0A7G1KN95</accession>
<evidence type="ECO:0000313" key="3">
    <source>
        <dbReference type="Proteomes" id="UP000516173"/>
    </source>
</evidence>
<name>A0A7G1KN95_9NOCA</name>
<dbReference type="Proteomes" id="UP000516173">
    <property type="component" value="Chromosome"/>
</dbReference>
<keyword evidence="1" id="KW-0812">Transmembrane</keyword>
<reference evidence="2 3" key="1">
    <citation type="submission" date="2020-08" db="EMBL/GenBank/DDBJ databases">
        <title>Genome Sequencing of Nocardia wallacei strain FMUON74 and assembly.</title>
        <authorList>
            <person name="Toyokawa M."/>
            <person name="Uesaka K."/>
        </authorList>
    </citation>
    <scope>NUCLEOTIDE SEQUENCE [LARGE SCALE GENOMIC DNA]</scope>
    <source>
        <strain evidence="2 3">FMUON74</strain>
    </source>
</reference>
<keyword evidence="1" id="KW-1133">Transmembrane helix</keyword>
<organism evidence="2 3">
    <name type="scientific">Nocardia wallacei</name>
    <dbReference type="NCBI Taxonomy" id="480035"/>
    <lineage>
        <taxon>Bacteria</taxon>
        <taxon>Bacillati</taxon>
        <taxon>Actinomycetota</taxon>
        <taxon>Actinomycetes</taxon>
        <taxon>Mycobacteriales</taxon>
        <taxon>Nocardiaceae</taxon>
        <taxon>Nocardia</taxon>
    </lineage>
</organism>
<keyword evidence="3" id="KW-1185">Reference proteome</keyword>
<feature type="transmembrane region" description="Helical" evidence="1">
    <location>
        <begin position="61"/>
        <end position="85"/>
    </location>
</feature>
<gene>
    <name evidence="2" type="ORF">NWFMUON74_43220</name>
</gene>
<keyword evidence="1" id="KW-0472">Membrane</keyword>